<dbReference type="EMBL" id="JAPUFD010000007">
    <property type="protein sequence ID" value="MDI1488452.1"/>
    <property type="molecule type" value="Genomic_DNA"/>
</dbReference>
<feature type="compositionally biased region" description="Gly residues" evidence="1">
    <location>
        <begin position="135"/>
        <end position="151"/>
    </location>
</feature>
<evidence type="ECO:0000313" key="4">
    <source>
        <dbReference type="Proteomes" id="UP001161017"/>
    </source>
</evidence>
<organism evidence="3 4">
    <name type="scientific">Ramalina farinacea</name>
    <dbReference type="NCBI Taxonomy" id="258253"/>
    <lineage>
        <taxon>Eukaryota</taxon>
        <taxon>Fungi</taxon>
        <taxon>Dikarya</taxon>
        <taxon>Ascomycota</taxon>
        <taxon>Pezizomycotina</taxon>
        <taxon>Lecanoromycetes</taxon>
        <taxon>OSLEUM clade</taxon>
        <taxon>Lecanoromycetidae</taxon>
        <taxon>Lecanorales</taxon>
        <taxon>Lecanorineae</taxon>
        <taxon>Ramalinaceae</taxon>
        <taxon>Ramalina</taxon>
    </lineage>
</organism>
<evidence type="ECO:0000313" key="3">
    <source>
        <dbReference type="EMBL" id="MDI1488452.1"/>
    </source>
</evidence>
<sequence>MLSFHTFGLLLAFTRISLSFAEEERGWLQKRIQYAAPSGGWDQPNLYTGITWCSYAGQSGCATAGAPSASPAANADAGANANGNANANPPVEEKYVVQSTPASTTPANAPTTPTSTPSAASTPTSTSSAAPAETSGGGNSGGSGGGGGGGSSWTSSGSCPQGCSMTISFTDDSLSVNYAAGNGGSPSTGKTQGTCICMSAGSVRVNIGTTDTADHTTLIEGSAAGDDSYYDVSYVEGYTHPVVCRVSDGSSMSGHHEDLFAKGASCDTTTTKDGTKLCINPGYTAMTTPGADPNSCWRCTLPSEFFAPASGAAYTYPFDDSPCASGPMATKGAYKSPMGKGEALVCCVGPNCSPNTYSVGGQTSMGNCNRPGCMPCQGSGSVCTSACSTGSKRGLEEVFQKAEPVQKRHLRHSHHRAHGHAHA</sequence>
<dbReference type="AlphaFoldDB" id="A0AA43QM84"/>
<feature type="chain" id="PRO_5041394967" evidence="2">
    <location>
        <begin position="22"/>
        <end position="423"/>
    </location>
</feature>
<dbReference type="SUPFAM" id="SSF49870">
    <property type="entry name" value="Osmotin, thaumatin-like protein"/>
    <property type="match status" value="1"/>
</dbReference>
<evidence type="ECO:0000256" key="2">
    <source>
        <dbReference type="SAM" id="SignalP"/>
    </source>
</evidence>
<dbReference type="Proteomes" id="UP001161017">
    <property type="component" value="Unassembled WGS sequence"/>
</dbReference>
<feature type="signal peptide" evidence="2">
    <location>
        <begin position="1"/>
        <end position="21"/>
    </location>
</feature>
<dbReference type="Gene3D" id="2.60.110.10">
    <property type="entry name" value="Thaumatin"/>
    <property type="match status" value="1"/>
</dbReference>
<feature type="region of interest" description="Disordered" evidence="1">
    <location>
        <begin position="404"/>
        <end position="423"/>
    </location>
</feature>
<evidence type="ECO:0000256" key="1">
    <source>
        <dbReference type="SAM" id="MobiDB-lite"/>
    </source>
</evidence>
<proteinExistence type="predicted"/>
<accession>A0AA43QM84</accession>
<comment type="caution">
    <text evidence="3">The sequence shown here is derived from an EMBL/GenBank/DDBJ whole genome shotgun (WGS) entry which is preliminary data.</text>
</comment>
<reference evidence="3" key="1">
    <citation type="journal article" date="2023" name="Genome Biol. Evol.">
        <title>First Whole Genome Sequence and Flow Cytometry Genome Size Data for the Lichen-Forming Fungus Ramalina farinacea (Ascomycota).</title>
        <authorList>
            <person name="Llewellyn T."/>
            <person name="Mian S."/>
            <person name="Hill R."/>
            <person name="Leitch I.J."/>
            <person name="Gaya E."/>
        </authorList>
    </citation>
    <scope>NUCLEOTIDE SEQUENCE</scope>
    <source>
        <strain evidence="3">LIQ254RAFAR</strain>
    </source>
</reference>
<protein>
    <submittedName>
        <fullName evidence="3">Uncharacterized protein</fullName>
    </submittedName>
</protein>
<gene>
    <name evidence="3" type="ORF">OHK93_007727</name>
</gene>
<feature type="compositionally biased region" description="Low complexity" evidence="1">
    <location>
        <begin position="99"/>
        <end position="134"/>
    </location>
</feature>
<name>A0AA43QM84_9LECA</name>
<dbReference type="InterPro" id="IPR037176">
    <property type="entry name" value="Osmotin/thaumatin-like_sf"/>
</dbReference>
<feature type="region of interest" description="Disordered" evidence="1">
    <location>
        <begin position="64"/>
        <end position="155"/>
    </location>
</feature>
<keyword evidence="4" id="KW-1185">Reference proteome</keyword>
<feature type="compositionally biased region" description="Low complexity" evidence="1">
    <location>
        <begin position="64"/>
        <end position="90"/>
    </location>
</feature>
<feature type="compositionally biased region" description="Basic residues" evidence="1">
    <location>
        <begin position="407"/>
        <end position="423"/>
    </location>
</feature>
<keyword evidence="2" id="KW-0732">Signal</keyword>